<name>A0A1G8EIC6_9FIRM</name>
<accession>A0A1G8EIC6</accession>
<dbReference type="Proteomes" id="UP000198656">
    <property type="component" value="Unassembled WGS sequence"/>
</dbReference>
<dbReference type="STRING" id="1121419.SAMN05443529_11731"/>
<evidence type="ECO:0000313" key="2">
    <source>
        <dbReference type="Proteomes" id="UP000198656"/>
    </source>
</evidence>
<keyword evidence="2" id="KW-1185">Reference proteome</keyword>
<sequence>MKETSKCSQCINKELCHIRSSLNRIINDVIKTSEAEVHQLSPKEIDFIIYTDISIIPTRCASFKCRPESSGIREGLSAFRLPLATPAI</sequence>
<evidence type="ECO:0000313" key="1">
    <source>
        <dbReference type="EMBL" id="SDH69592.1"/>
    </source>
</evidence>
<protein>
    <submittedName>
        <fullName evidence="1">Uncharacterized protein</fullName>
    </submittedName>
</protein>
<gene>
    <name evidence="1" type="ORF">SAMN05443529_11731</name>
</gene>
<dbReference type="EMBL" id="FNCP01000017">
    <property type="protein sequence ID" value="SDH69592.1"/>
    <property type="molecule type" value="Genomic_DNA"/>
</dbReference>
<organism evidence="1 2">
    <name type="scientific">Desulfosporosinus hippei DSM 8344</name>
    <dbReference type="NCBI Taxonomy" id="1121419"/>
    <lineage>
        <taxon>Bacteria</taxon>
        <taxon>Bacillati</taxon>
        <taxon>Bacillota</taxon>
        <taxon>Clostridia</taxon>
        <taxon>Eubacteriales</taxon>
        <taxon>Desulfitobacteriaceae</taxon>
        <taxon>Desulfosporosinus</taxon>
    </lineage>
</organism>
<reference evidence="2" key="1">
    <citation type="submission" date="2016-10" db="EMBL/GenBank/DDBJ databases">
        <authorList>
            <person name="Varghese N."/>
            <person name="Submissions S."/>
        </authorList>
    </citation>
    <scope>NUCLEOTIDE SEQUENCE [LARGE SCALE GENOMIC DNA]</scope>
    <source>
        <strain evidence="2">DSM 8344</strain>
    </source>
</reference>
<dbReference type="AlphaFoldDB" id="A0A1G8EIC6"/>
<proteinExistence type="predicted"/>